<keyword evidence="1" id="KW-0479">Metal-binding</keyword>
<dbReference type="Gene3D" id="3.30.160.60">
    <property type="entry name" value="Classic Zinc Finger"/>
    <property type="match status" value="3"/>
</dbReference>
<evidence type="ECO:0000256" key="5">
    <source>
        <dbReference type="PROSITE-ProRule" id="PRU00042"/>
    </source>
</evidence>
<evidence type="ECO:0000256" key="1">
    <source>
        <dbReference type="ARBA" id="ARBA00022723"/>
    </source>
</evidence>
<dbReference type="GO" id="GO:0008270">
    <property type="term" value="F:zinc ion binding"/>
    <property type="evidence" value="ECO:0007669"/>
    <property type="project" value="UniProtKB-KW"/>
</dbReference>
<comment type="caution">
    <text evidence="7">The sequence shown here is derived from an EMBL/GenBank/DDBJ whole genome shotgun (WGS) entry which is preliminary data.</text>
</comment>
<gene>
    <name evidence="7" type="ORF">EDB81DRAFT_93278</name>
</gene>
<keyword evidence="8" id="KW-1185">Reference proteome</keyword>
<evidence type="ECO:0000256" key="3">
    <source>
        <dbReference type="ARBA" id="ARBA00022771"/>
    </source>
</evidence>
<accession>A0A9P9E992</accession>
<proteinExistence type="predicted"/>
<dbReference type="Proteomes" id="UP000738349">
    <property type="component" value="Unassembled WGS sequence"/>
</dbReference>
<dbReference type="GO" id="GO:0000977">
    <property type="term" value="F:RNA polymerase II transcription regulatory region sequence-specific DNA binding"/>
    <property type="evidence" value="ECO:0007669"/>
    <property type="project" value="TreeGrafter"/>
</dbReference>
<feature type="domain" description="C2H2-type" evidence="6">
    <location>
        <begin position="91"/>
        <end position="120"/>
    </location>
</feature>
<keyword evidence="3 5" id="KW-0863">Zinc-finger</keyword>
<dbReference type="InterPro" id="IPR036236">
    <property type="entry name" value="Znf_C2H2_sf"/>
</dbReference>
<keyword evidence="4" id="KW-0862">Zinc</keyword>
<name>A0A9P9E992_9HYPO</name>
<dbReference type="EMBL" id="JAGMUV010000014">
    <property type="protein sequence ID" value="KAH7134205.1"/>
    <property type="molecule type" value="Genomic_DNA"/>
</dbReference>
<dbReference type="InterPro" id="IPR013087">
    <property type="entry name" value="Znf_C2H2_type"/>
</dbReference>
<dbReference type="GO" id="GO:0005634">
    <property type="term" value="C:nucleus"/>
    <property type="evidence" value="ECO:0007669"/>
    <property type="project" value="TreeGrafter"/>
</dbReference>
<evidence type="ECO:0000256" key="4">
    <source>
        <dbReference type="ARBA" id="ARBA00022833"/>
    </source>
</evidence>
<evidence type="ECO:0000259" key="6">
    <source>
        <dbReference type="PROSITE" id="PS50157"/>
    </source>
</evidence>
<evidence type="ECO:0000313" key="7">
    <source>
        <dbReference type="EMBL" id="KAH7134205.1"/>
    </source>
</evidence>
<organism evidence="7 8">
    <name type="scientific">Dactylonectria macrodidyma</name>
    <dbReference type="NCBI Taxonomy" id="307937"/>
    <lineage>
        <taxon>Eukaryota</taxon>
        <taxon>Fungi</taxon>
        <taxon>Dikarya</taxon>
        <taxon>Ascomycota</taxon>
        <taxon>Pezizomycotina</taxon>
        <taxon>Sordariomycetes</taxon>
        <taxon>Hypocreomycetidae</taxon>
        <taxon>Hypocreales</taxon>
        <taxon>Nectriaceae</taxon>
        <taxon>Dactylonectria</taxon>
    </lineage>
</organism>
<dbReference type="PROSITE" id="PS00028">
    <property type="entry name" value="ZINC_FINGER_C2H2_1"/>
    <property type="match status" value="3"/>
</dbReference>
<dbReference type="InterPro" id="IPR022755">
    <property type="entry name" value="Znf_C2H2_jaz"/>
</dbReference>
<dbReference type="SUPFAM" id="SSF57667">
    <property type="entry name" value="beta-beta-alpha zinc fingers"/>
    <property type="match status" value="2"/>
</dbReference>
<dbReference type="Pfam" id="PF12171">
    <property type="entry name" value="zf-C2H2_jaz"/>
    <property type="match status" value="1"/>
</dbReference>
<dbReference type="GO" id="GO:0000981">
    <property type="term" value="F:DNA-binding transcription factor activity, RNA polymerase II-specific"/>
    <property type="evidence" value="ECO:0007669"/>
    <property type="project" value="TreeGrafter"/>
</dbReference>
<dbReference type="PANTHER" id="PTHR24409">
    <property type="entry name" value="ZINC FINGER PROTEIN 142"/>
    <property type="match status" value="1"/>
</dbReference>
<sequence length="273" mass="31917">MSPTCGTCWREFNAGYDGGFKARNSHCQALGHSFPDFECDTCDEYFDDEDDRREHMDFYGHWPDDAPECHMCYDRFSNKTERKDHEHREHLYCAECDREFNNWNNIQQHLNSSRHRGSVIECPFCKKTCGTATGLTHHLERGSCPKAPLDRDRLYRAVRERDPQGIISNKTIEWYGEKTFEASGKSWNSKFEAYECYLCHQLFNALHSLNSHLTSPRHQQNLYHCPGRPCRKEFTTLAGLVNHLESESCGYMRFQAVQSGIRHLVSSNRRITM</sequence>
<dbReference type="OrthoDB" id="6077919at2759"/>
<dbReference type="PROSITE" id="PS50157">
    <property type="entry name" value="ZINC_FINGER_C2H2_2"/>
    <property type="match status" value="2"/>
</dbReference>
<evidence type="ECO:0000256" key="2">
    <source>
        <dbReference type="ARBA" id="ARBA00022737"/>
    </source>
</evidence>
<dbReference type="SMART" id="SM00355">
    <property type="entry name" value="ZnF_C2H2"/>
    <property type="match status" value="6"/>
</dbReference>
<evidence type="ECO:0000313" key="8">
    <source>
        <dbReference type="Proteomes" id="UP000738349"/>
    </source>
</evidence>
<dbReference type="PANTHER" id="PTHR24409:SF356">
    <property type="entry name" value="C2H2 FINGER DOMAIN TRANSCRIPTION FACTOR (EUROFUNG)"/>
    <property type="match status" value="1"/>
</dbReference>
<dbReference type="AlphaFoldDB" id="A0A9P9E992"/>
<feature type="domain" description="C2H2-type" evidence="6">
    <location>
        <begin position="194"/>
        <end position="229"/>
    </location>
</feature>
<reference evidence="7" key="1">
    <citation type="journal article" date="2021" name="Nat. Commun.">
        <title>Genetic determinants of endophytism in the Arabidopsis root mycobiome.</title>
        <authorList>
            <person name="Mesny F."/>
            <person name="Miyauchi S."/>
            <person name="Thiergart T."/>
            <person name="Pickel B."/>
            <person name="Atanasova L."/>
            <person name="Karlsson M."/>
            <person name="Huettel B."/>
            <person name="Barry K.W."/>
            <person name="Haridas S."/>
            <person name="Chen C."/>
            <person name="Bauer D."/>
            <person name="Andreopoulos W."/>
            <person name="Pangilinan J."/>
            <person name="LaButti K."/>
            <person name="Riley R."/>
            <person name="Lipzen A."/>
            <person name="Clum A."/>
            <person name="Drula E."/>
            <person name="Henrissat B."/>
            <person name="Kohler A."/>
            <person name="Grigoriev I.V."/>
            <person name="Martin F.M."/>
            <person name="Hacquard S."/>
        </authorList>
    </citation>
    <scope>NUCLEOTIDE SEQUENCE</scope>
    <source>
        <strain evidence="7">MPI-CAGE-AT-0147</strain>
    </source>
</reference>
<protein>
    <recommendedName>
        <fullName evidence="6">C2H2-type domain-containing protein</fullName>
    </recommendedName>
</protein>
<keyword evidence="2" id="KW-0677">Repeat</keyword>